<evidence type="ECO:0000313" key="3">
    <source>
        <dbReference type="Proteomes" id="UP000608522"/>
    </source>
</evidence>
<gene>
    <name evidence="2" type="ORF">Sspor_02660</name>
</gene>
<keyword evidence="3" id="KW-1185">Reference proteome</keyword>
<proteinExistence type="predicted"/>
<feature type="region of interest" description="Disordered" evidence="1">
    <location>
        <begin position="1"/>
        <end position="24"/>
    </location>
</feature>
<reference evidence="3" key="1">
    <citation type="submission" date="2023-07" db="EMBL/GenBank/DDBJ databases">
        <title>Whole genome shotgun sequence of Streptomyces spororaveus NBRC 15456.</title>
        <authorList>
            <person name="Komaki H."/>
            <person name="Tamura T."/>
        </authorList>
    </citation>
    <scope>NUCLEOTIDE SEQUENCE [LARGE SCALE GENOMIC DNA]</scope>
    <source>
        <strain evidence="3">NBRC 15456</strain>
    </source>
</reference>
<evidence type="ECO:0000313" key="2">
    <source>
        <dbReference type="EMBL" id="GHI74705.1"/>
    </source>
</evidence>
<protein>
    <submittedName>
        <fullName evidence="2">Uncharacterized protein</fullName>
    </submittedName>
</protein>
<sequence>MRGGHDGVGCRDRPPSRPRLRRFEEPSVAAAAAMVREASTRERIGRHHGRGAASCCWSGAAAWWSEPIREFRFPAGGLRVQDSAMAVATAMARKTVGCRCSLLERFWDDRPP</sequence>
<dbReference type="EMBL" id="BNED01000003">
    <property type="protein sequence ID" value="GHI74705.1"/>
    <property type="molecule type" value="Genomic_DNA"/>
</dbReference>
<organism evidence="2 3">
    <name type="scientific">Streptomyces spororaveus</name>
    <dbReference type="NCBI Taxonomy" id="284039"/>
    <lineage>
        <taxon>Bacteria</taxon>
        <taxon>Bacillati</taxon>
        <taxon>Actinomycetota</taxon>
        <taxon>Actinomycetes</taxon>
        <taxon>Kitasatosporales</taxon>
        <taxon>Streptomycetaceae</taxon>
        <taxon>Streptomyces</taxon>
    </lineage>
</organism>
<accession>A0ABQ3T2U1</accession>
<comment type="caution">
    <text evidence="2">The sequence shown here is derived from an EMBL/GenBank/DDBJ whole genome shotgun (WGS) entry which is preliminary data.</text>
</comment>
<name>A0ABQ3T2U1_9ACTN</name>
<dbReference type="Proteomes" id="UP000608522">
    <property type="component" value="Unassembled WGS sequence"/>
</dbReference>
<evidence type="ECO:0000256" key="1">
    <source>
        <dbReference type="SAM" id="MobiDB-lite"/>
    </source>
</evidence>